<feature type="domain" description="Glucose-methanol-choline oxidoreductase N-terminal" evidence="10">
    <location>
        <begin position="108"/>
        <end position="131"/>
    </location>
</feature>
<dbReference type="GO" id="GO:0016614">
    <property type="term" value="F:oxidoreductase activity, acting on CH-OH group of donors"/>
    <property type="evidence" value="ECO:0007669"/>
    <property type="project" value="InterPro"/>
</dbReference>
<dbReference type="SUPFAM" id="SSF54373">
    <property type="entry name" value="FAD-linked reductases, C-terminal domain"/>
    <property type="match status" value="1"/>
</dbReference>
<dbReference type="Proteomes" id="UP000801428">
    <property type="component" value="Unassembled WGS sequence"/>
</dbReference>
<dbReference type="AlphaFoldDB" id="A0A9P4WCB8"/>
<protein>
    <recommendedName>
        <fullName evidence="10 11">Glucose-methanol-choline oxidoreductase N-terminal domain-containing protein</fullName>
    </recommendedName>
</protein>
<dbReference type="Gene3D" id="4.10.450.10">
    <property type="entry name" value="Glucose Oxidase, domain 2"/>
    <property type="match status" value="1"/>
</dbReference>
<dbReference type="PANTHER" id="PTHR11552:SF201">
    <property type="entry name" value="GLUCOSE-METHANOL-CHOLINE OXIDOREDUCTASE N-TERMINAL DOMAIN-CONTAINING PROTEIN"/>
    <property type="match status" value="1"/>
</dbReference>
<evidence type="ECO:0000259" key="10">
    <source>
        <dbReference type="PROSITE" id="PS00623"/>
    </source>
</evidence>
<dbReference type="GO" id="GO:0050660">
    <property type="term" value="F:flavin adenine dinucleotide binding"/>
    <property type="evidence" value="ECO:0007669"/>
    <property type="project" value="InterPro"/>
</dbReference>
<keyword evidence="9" id="KW-0732">Signal</keyword>
<evidence type="ECO:0000259" key="11">
    <source>
        <dbReference type="PROSITE" id="PS00624"/>
    </source>
</evidence>
<evidence type="ECO:0000256" key="9">
    <source>
        <dbReference type="SAM" id="SignalP"/>
    </source>
</evidence>
<evidence type="ECO:0000256" key="3">
    <source>
        <dbReference type="ARBA" id="ARBA00022630"/>
    </source>
</evidence>
<dbReference type="PROSITE" id="PS00624">
    <property type="entry name" value="GMC_OXRED_2"/>
    <property type="match status" value="1"/>
</dbReference>
<dbReference type="PIRSF" id="PIRSF000137">
    <property type="entry name" value="Alcohol_oxidase"/>
    <property type="match status" value="1"/>
</dbReference>
<evidence type="ECO:0000313" key="12">
    <source>
        <dbReference type="EMBL" id="KAF3009547.1"/>
    </source>
</evidence>
<evidence type="ECO:0000256" key="4">
    <source>
        <dbReference type="ARBA" id="ARBA00022827"/>
    </source>
</evidence>
<comment type="similarity">
    <text evidence="2 8">Belongs to the GMC oxidoreductase family.</text>
</comment>
<dbReference type="Pfam" id="PF05199">
    <property type="entry name" value="GMC_oxred_C"/>
    <property type="match status" value="1"/>
</dbReference>
<feature type="active site" description="Proton donor" evidence="6">
    <location>
        <position position="537"/>
    </location>
</feature>
<evidence type="ECO:0000256" key="1">
    <source>
        <dbReference type="ARBA" id="ARBA00001974"/>
    </source>
</evidence>
<comment type="cofactor">
    <cofactor evidence="1 7">
        <name>FAD</name>
        <dbReference type="ChEBI" id="CHEBI:57692"/>
    </cofactor>
</comment>
<gene>
    <name evidence="12" type="ORF">E8E13_005419</name>
</gene>
<keyword evidence="4 7" id="KW-0274">FAD</keyword>
<reference evidence="12" key="1">
    <citation type="submission" date="2019-04" db="EMBL/GenBank/DDBJ databases">
        <title>Sequencing of skin fungus with MAO and IRED activity.</title>
        <authorList>
            <person name="Marsaioli A.J."/>
            <person name="Bonatto J.M.C."/>
            <person name="Reis Junior O."/>
        </authorList>
    </citation>
    <scope>NUCLEOTIDE SEQUENCE</scope>
    <source>
        <strain evidence="12">30M1</strain>
    </source>
</reference>
<dbReference type="Pfam" id="PF00732">
    <property type="entry name" value="GMC_oxred_N"/>
    <property type="match status" value="1"/>
</dbReference>
<organism evidence="12 13">
    <name type="scientific">Curvularia kusanoi</name>
    <name type="common">Cochliobolus kusanoi</name>
    <dbReference type="NCBI Taxonomy" id="90978"/>
    <lineage>
        <taxon>Eukaryota</taxon>
        <taxon>Fungi</taxon>
        <taxon>Dikarya</taxon>
        <taxon>Ascomycota</taxon>
        <taxon>Pezizomycotina</taxon>
        <taxon>Dothideomycetes</taxon>
        <taxon>Pleosporomycetidae</taxon>
        <taxon>Pleosporales</taxon>
        <taxon>Pleosporineae</taxon>
        <taxon>Pleosporaceae</taxon>
        <taxon>Curvularia</taxon>
    </lineage>
</organism>
<dbReference type="SUPFAM" id="SSF51905">
    <property type="entry name" value="FAD/NAD(P)-binding domain"/>
    <property type="match status" value="1"/>
</dbReference>
<dbReference type="OrthoDB" id="269227at2759"/>
<keyword evidence="13" id="KW-1185">Reference proteome</keyword>
<dbReference type="InterPro" id="IPR027424">
    <property type="entry name" value="Glucose_Oxidase_domain_2"/>
</dbReference>
<dbReference type="PANTHER" id="PTHR11552">
    <property type="entry name" value="GLUCOSE-METHANOL-CHOLINE GMC OXIDOREDUCTASE"/>
    <property type="match status" value="1"/>
</dbReference>
<keyword evidence="5" id="KW-0560">Oxidoreductase</keyword>
<accession>A0A9P4WCB8</accession>
<comment type="caution">
    <text evidence="12">The sequence shown here is derived from an EMBL/GenBank/DDBJ whole genome shotgun (WGS) entry which is preliminary data.</text>
</comment>
<evidence type="ECO:0000256" key="6">
    <source>
        <dbReference type="PIRSR" id="PIRSR000137-1"/>
    </source>
</evidence>
<keyword evidence="3 8" id="KW-0285">Flavoprotein</keyword>
<dbReference type="InterPro" id="IPR036188">
    <property type="entry name" value="FAD/NAD-bd_sf"/>
</dbReference>
<dbReference type="InterPro" id="IPR007867">
    <property type="entry name" value="GMC_OxRtase_C"/>
</dbReference>
<dbReference type="InterPro" id="IPR012132">
    <property type="entry name" value="GMC_OxRdtase"/>
</dbReference>
<sequence>MMFNPFLLLPAAQAVLSTCDSETKFDYVIVGGGPAGLLTANRLSADGTSTVAVIEAGDAAYSNPNVTHVPKSITEYGLGFGTSVEWGYTTEPQRYATNGNVTLPYWAGKGLGGSTLINGMTYVRAEKRQIDAWEDLGNEGWNWDSLAKYYKEQESFMKPSEVQETNGASFDESAHGFEGELDVSFTPYLTGQGAFGILREAHEAKGYAWNKDVNTGSMPGFDLWPMTLDASTVTREDAARAFYYPVKDRPNLHVFLNTTVSSIQWKEANGELGKVASGVQVIRSDGTIRTVQALKEVIVAAGSIRSPALLELSGVGNPSVLEPLGIDTVVSLPSVGMLHDQPANGIIYSSPTNWTGYSTFASFLTASDLFGSSLASISGILKSNMSSYAQKILSDSAPNSTTLAIQQRLLQHQLDLVFTPNSTVPLAEILWVPVGNAIAAQFWNLLPFSTGSIHINSSNPLSQPQINPNFLQLPIDEMVLAATAVRIRELFATPPLAKYVGEEVTPGFAVVPANASFADGQGAWAKWIRGSFNGNSHPVTTCGMLSKELGGVVDSEGRVYGTQNVRVVDASVFPTQISGHLSASVYAVAGKIADAILGRDLKF</sequence>
<evidence type="ECO:0000256" key="7">
    <source>
        <dbReference type="PIRSR" id="PIRSR000137-2"/>
    </source>
</evidence>
<proteinExistence type="inferred from homology"/>
<evidence type="ECO:0000313" key="13">
    <source>
        <dbReference type="Proteomes" id="UP000801428"/>
    </source>
</evidence>
<evidence type="ECO:0000256" key="2">
    <source>
        <dbReference type="ARBA" id="ARBA00010790"/>
    </source>
</evidence>
<dbReference type="EMBL" id="SWKU01000002">
    <property type="protein sequence ID" value="KAF3009547.1"/>
    <property type="molecule type" value="Genomic_DNA"/>
</dbReference>
<feature type="binding site" evidence="7">
    <location>
        <position position="260"/>
    </location>
    <ligand>
        <name>FAD</name>
        <dbReference type="ChEBI" id="CHEBI:57692"/>
    </ligand>
</feature>
<dbReference type="PROSITE" id="PS00623">
    <property type="entry name" value="GMC_OXRED_1"/>
    <property type="match status" value="1"/>
</dbReference>
<feature type="chain" id="PRO_5040347806" description="Glucose-methanol-choline oxidoreductase N-terminal domain-containing protein" evidence="9">
    <location>
        <begin position="18"/>
        <end position="603"/>
    </location>
</feature>
<dbReference type="InterPro" id="IPR000172">
    <property type="entry name" value="GMC_OxRdtase_N"/>
</dbReference>
<feature type="domain" description="Glucose-methanol-choline oxidoreductase N-terminal" evidence="11">
    <location>
        <begin position="302"/>
        <end position="316"/>
    </location>
</feature>
<feature type="active site" description="Proton acceptor" evidence="6">
    <location>
        <position position="580"/>
    </location>
</feature>
<dbReference type="Gene3D" id="3.50.50.60">
    <property type="entry name" value="FAD/NAD(P)-binding domain"/>
    <property type="match status" value="1"/>
</dbReference>
<evidence type="ECO:0000256" key="8">
    <source>
        <dbReference type="RuleBase" id="RU003968"/>
    </source>
</evidence>
<evidence type="ECO:0000256" key="5">
    <source>
        <dbReference type="ARBA" id="ARBA00023002"/>
    </source>
</evidence>
<dbReference type="Gene3D" id="3.30.560.10">
    <property type="entry name" value="Glucose Oxidase, domain 3"/>
    <property type="match status" value="1"/>
</dbReference>
<feature type="signal peptide" evidence="9">
    <location>
        <begin position="1"/>
        <end position="17"/>
    </location>
</feature>
<name>A0A9P4WCB8_CURKU</name>